<organism evidence="20 21">
    <name type="scientific">Coemansia erecta</name>
    <dbReference type="NCBI Taxonomy" id="147472"/>
    <lineage>
        <taxon>Eukaryota</taxon>
        <taxon>Fungi</taxon>
        <taxon>Fungi incertae sedis</taxon>
        <taxon>Zoopagomycota</taxon>
        <taxon>Kickxellomycotina</taxon>
        <taxon>Kickxellomycetes</taxon>
        <taxon>Kickxellales</taxon>
        <taxon>Kickxellaceae</taxon>
        <taxon>Coemansia</taxon>
    </lineage>
</organism>
<evidence type="ECO:0000313" key="21">
    <source>
        <dbReference type="Proteomes" id="UP001149813"/>
    </source>
</evidence>
<dbReference type="PANTHER" id="PTHR22589:SF103">
    <property type="entry name" value="CARNITINE O-ACETYL-TRANSFERASE, ISOFORM A-RELATED"/>
    <property type="match status" value="1"/>
</dbReference>
<dbReference type="SUPFAM" id="SSF52777">
    <property type="entry name" value="CoA-dependent acyltransferases"/>
    <property type="match status" value="2"/>
</dbReference>
<keyword evidence="21" id="KW-1185">Reference proteome</keyword>
<dbReference type="EC" id="2.3.1.7" evidence="16"/>
<comment type="caution">
    <text evidence="20">The sequence shown here is derived from an EMBL/GenBank/DDBJ whole genome shotgun (WGS) entry which is preliminary data.</text>
</comment>
<evidence type="ECO:0000256" key="4">
    <source>
        <dbReference type="ARBA" id="ARBA00022448"/>
    </source>
</evidence>
<evidence type="ECO:0000256" key="17">
    <source>
        <dbReference type="ARBA" id="ARBA00073438"/>
    </source>
</evidence>
<keyword evidence="8" id="KW-0809">Transit peptide</keyword>
<dbReference type="FunFam" id="3.30.559.70:FF:000007">
    <property type="entry name" value="Carnitine O-acetyltransferase, mitochondrial"/>
    <property type="match status" value="1"/>
</dbReference>
<dbReference type="InterPro" id="IPR039551">
    <property type="entry name" value="Cho/carn_acyl_trans"/>
</dbReference>
<dbReference type="GO" id="GO:0009437">
    <property type="term" value="P:carnitine metabolic process"/>
    <property type="evidence" value="ECO:0007669"/>
    <property type="project" value="TreeGrafter"/>
</dbReference>
<keyword evidence="7" id="KW-0276">Fatty acid metabolism</keyword>
<dbReference type="InterPro" id="IPR000542">
    <property type="entry name" value="Carn_acyl_trans"/>
</dbReference>
<evidence type="ECO:0000256" key="12">
    <source>
        <dbReference type="ARBA" id="ARBA00023140"/>
    </source>
</evidence>
<evidence type="ECO:0000256" key="16">
    <source>
        <dbReference type="ARBA" id="ARBA00066910"/>
    </source>
</evidence>
<dbReference type="AlphaFoldDB" id="A0A9W7Y0M9"/>
<keyword evidence="9" id="KW-0443">Lipid metabolism</keyword>
<keyword evidence="10" id="KW-0496">Mitochondrion</keyword>
<keyword evidence="5 20" id="KW-0808">Transferase</keyword>
<evidence type="ECO:0000256" key="10">
    <source>
        <dbReference type="ARBA" id="ARBA00023128"/>
    </source>
</evidence>
<dbReference type="InterPro" id="IPR023213">
    <property type="entry name" value="CAT-like_dom_sf"/>
</dbReference>
<evidence type="ECO:0000256" key="7">
    <source>
        <dbReference type="ARBA" id="ARBA00022832"/>
    </source>
</evidence>
<dbReference type="Gene3D" id="3.30.559.10">
    <property type="entry name" value="Chloramphenicol acetyltransferase-like domain"/>
    <property type="match status" value="1"/>
</dbReference>
<comment type="subcellular location">
    <subcellularLocation>
        <location evidence="2">Mitochondrion inner membrane</location>
        <topology evidence="2">Peripheral membrane protein</topology>
        <orientation evidence="2">Matrix side</orientation>
    </subcellularLocation>
    <subcellularLocation>
        <location evidence="1">Peroxisome</location>
    </subcellularLocation>
</comment>
<evidence type="ECO:0000256" key="5">
    <source>
        <dbReference type="ARBA" id="ARBA00022679"/>
    </source>
</evidence>
<dbReference type="Gene3D" id="3.30.559.70">
    <property type="entry name" value="Choline/Carnitine o-acyltransferase, domain 2"/>
    <property type="match status" value="1"/>
</dbReference>
<evidence type="ECO:0000256" key="9">
    <source>
        <dbReference type="ARBA" id="ARBA00023098"/>
    </source>
</evidence>
<reference evidence="20" key="1">
    <citation type="submission" date="2022-07" db="EMBL/GenBank/DDBJ databases">
        <title>Phylogenomic reconstructions and comparative analyses of Kickxellomycotina fungi.</title>
        <authorList>
            <person name="Reynolds N.K."/>
            <person name="Stajich J.E."/>
            <person name="Barry K."/>
            <person name="Grigoriev I.V."/>
            <person name="Crous P."/>
            <person name="Smith M.E."/>
        </authorList>
    </citation>
    <scope>NUCLEOTIDE SEQUENCE</scope>
    <source>
        <strain evidence="20">NBRC 32514</strain>
    </source>
</reference>
<protein>
    <recommendedName>
        <fullName evidence="17">Carnitine O-acetyltransferase, mitochondrial</fullName>
        <ecNumber evidence="16">2.3.1.7</ecNumber>
    </recommendedName>
</protein>
<proteinExistence type="inferred from homology"/>
<evidence type="ECO:0000259" key="19">
    <source>
        <dbReference type="Pfam" id="PF00755"/>
    </source>
</evidence>
<name>A0A9W7Y0M9_9FUNG</name>
<keyword evidence="6" id="KW-0999">Mitochondrion inner membrane</keyword>
<evidence type="ECO:0000256" key="3">
    <source>
        <dbReference type="ARBA" id="ARBA00005232"/>
    </source>
</evidence>
<evidence type="ECO:0000256" key="18">
    <source>
        <dbReference type="PIRSR" id="PIRSR600542-1"/>
    </source>
</evidence>
<feature type="active site" description="Proton acceptor" evidence="18">
    <location>
        <position position="325"/>
    </location>
</feature>
<evidence type="ECO:0000256" key="13">
    <source>
        <dbReference type="ARBA" id="ARBA00023315"/>
    </source>
</evidence>
<dbReference type="InterPro" id="IPR042231">
    <property type="entry name" value="Cho/carn_acyl_trans_2"/>
</dbReference>
<keyword evidence="12" id="KW-0576">Peroxisome</keyword>
<dbReference type="Pfam" id="PF00755">
    <property type="entry name" value="Carn_acyltransf"/>
    <property type="match status" value="1"/>
</dbReference>
<accession>A0A9W7Y0M9</accession>
<evidence type="ECO:0000256" key="15">
    <source>
        <dbReference type="ARBA" id="ARBA00053195"/>
    </source>
</evidence>
<keyword evidence="13 20" id="KW-0012">Acyltransferase</keyword>
<dbReference type="GO" id="GO:0005777">
    <property type="term" value="C:peroxisome"/>
    <property type="evidence" value="ECO:0007669"/>
    <property type="project" value="UniProtKB-SubCell"/>
</dbReference>
<evidence type="ECO:0000256" key="1">
    <source>
        <dbReference type="ARBA" id="ARBA00004275"/>
    </source>
</evidence>
<dbReference type="Proteomes" id="UP001149813">
    <property type="component" value="Unassembled WGS sequence"/>
</dbReference>
<comment type="catalytic activity">
    <reaction evidence="14">
        <text>(R)-carnitine + acetyl-CoA = O-acetyl-(R)-carnitine + CoA</text>
        <dbReference type="Rhea" id="RHEA:21136"/>
        <dbReference type="ChEBI" id="CHEBI:16347"/>
        <dbReference type="ChEBI" id="CHEBI:57287"/>
        <dbReference type="ChEBI" id="CHEBI:57288"/>
        <dbReference type="ChEBI" id="CHEBI:57589"/>
        <dbReference type="EC" id="2.3.1.7"/>
    </reaction>
</comment>
<evidence type="ECO:0000256" key="2">
    <source>
        <dbReference type="ARBA" id="ARBA00004443"/>
    </source>
</evidence>
<comment type="similarity">
    <text evidence="3">Belongs to the carnitine/choline acetyltransferase family.</text>
</comment>
<evidence type="ECO:0000256" key="6">
    <source>
        <dbReference type="ARBA" id="ARBA00022792"/>
    </source>
</evidence>
<sequence length="612" mass="69055">MPTNTDAETAKYGTRAAEQSLGRLYAGQSTLPKLPVPPLETTLAKYARSLEPLLSADALATSKRIIAEFGHSDQGKELQRRLEERAADPECANWLEEWWNDLSYMGYRDPVIPYVSYHYSFNDDPECTRPNQRAAKIILGALSFRKMVVDGSLEPEKTKDTLLCSHSYNFMFNACRIPDKPSDYCRTMPYSHETIVVMRSNQLFLFDFAPRGVQLTMNEIEDVLDRIVHVADSNAAVPVGILTADERDSWTDNRALLRQASPDNARILDDIESSAFVVSLEKDLPVTREEFSHAIWHGNGRNRWFDKPGQFIITDNNRAGFNGEHSMMDGTPTLRLVEYVIGYQPTADQLQPATSAVRQKGAVPFRKLEFVTPPAVVSAVKKAEAVFDSNIAKQHLKVLNFAAYGKEEIKRLGCSPDAFIQMVIQLAYTRLHKTARPTYESSMTRKFLHGRTETCRSVTSESAAWCRAMADATVSNDGRVQLFRQALARHTQLTREAVEGQGVDRHLLGLRMSIHPGEQKPEIFSDPAYEYSSHWYLSTSQISSENFTSYGWSEVSPKGYGIAYNIRKESLLIHITAMRNEYGLNSDYLASFFETAANDVRHMMQQAAGQRK</sequence>
<dbReference type="EMBL" id="JANBOJ010000025">
    <property type="protein sequence ID" value="KAJ1724634.1"/>
    <property type="molecule type" value="Genomic_DNA"/>
</dbReference>
<gene>
    <name evidence="20" type="primary">CAT2_1</name>
    <name evidence="20" type="ORF">LPJ53_001120</name>
</gene>
<evidence type="ECO:0000256" key="8">
    <source>
        <dbReference type="ARBA" id="ARBA00022946"/>
    </source>
</evidence>
<evidence type="ECO:0000256" key="11">
    <source>
        <dbReference type="ARBA" id="ARBA00023136"/>
    </source>
</evidence>
<dbReference type="GO" id="GO:0005743">
    <property type="term" value="C:mitochondrial inner membrane"/>
    <property type="evidence" value="ECO:0007669"/>
    <property type="project" value="UniProtKB-SubCell"/>
</dbReference>
<evidence type="ECO:0000313" key="20">
    <source>
        <dbReference type="EMBL" id="KAJ1724634.1"/>
    </source>
</evidence>
<feature type="domain" description="Choline/carnitine acyltransferase" evidence="19">
    <location>
        <begin position="34"/>
        <end position="581"/>
    </location>
</feature>
<keyword evidence="4" id="KW-0813">Transport</keyword>
<dbReference type="PANTHER" id="PTHR22589">
    <property type="entry name" value="CARNITINE O-ACYLTRANSFERASE"/>
    <property type="match status" value="1"/>
</dbReference>
<keyword evidence="11" id="KW-0472">Membrane</keyword>
<evidence type="ECO:0000256" key="14">
    <source>
        <dbReference type="ARBA" id="ARBA00052702"/>
    </source>
</evidence>
<dbReference type="GO" id="GO:0006631">
    <property type="term" value="P:fatty acid metabolic process"/>
    <property type="evidence" value="ECO:0007669"/>
    <property type="project" value="UniProtKB-KW"/>
</dbReference>
<dbReference type="GO" id="GO:0004092">
    <property type="term" value="F:carnitine O-acetyltransferase activity"/>
    <property type="evidence" value="ECO:0007669"/>
    <property type="project" value="UniProtKB-EC"/>
</dbReference>
<comment type="function">
    <text evidence="15">Carnitine acetylase is specific for short chain fatty acids. Carnitine acetylase seems to affect the flux through the pyruvate dehydrogenase complex. It may be involved as well in the transport of acetyl-CoA into mitochondria.</text>
</comment>
<dbReference type="OrthoDB" id="240216at2759"/>